<dbReference type="PANTHER" id="PTHR36577">
    <property type="entry name" value="DUF521 DOMAIN PROTEIN (AFU_ORTHOLOGUE AFUA_6G00490)"/>
    <property type="match status" value="1"/>
</dbReference>
<dbReference type="InterPro" id="IPR002840">
    <property type="entry name" value="PMDh-S-like_dom"/>
</dbReference>
<dbReference type="CDD" id="cd01356">
    <property type="entry name" value="AcnX_swivel"/>
    <property type="match status" value="1"/>
</dbReference>
<dbReference type="GO" id="GO:0016829">
    <property type="term" value="F:lyase activity"/>
    <property type="evidence" value="ECO:0007669"/>
    <property type="project" value="UniProtKB-KW"/>
</dbReference>
<dbReference type="Pfam" id="PF01989">
    <property type="entry name" value="AcnX_swivel_put"/>
    <property type="match status" value="1"/>
</dbReference>
<sequence length="145" mass="15199">MNRDSKRTLGGLAVISGSVTGRLIVSSEPLSFWGGYDFNNGKIIDRQHQLSGQVVKDRILVIPGTKGSSTTTAVLLEAVLRGTAPLAIVTLGVDSFLSLALVVAGEMYGKSIPLISLGSEDFTSLESDQEVCLEEDGTIILCGSG</sequence>
<accession>A0A382CTL7</accession>
<dbReference type="Gene3D" id="3.50.30.10">
    <property type="entry name" value="Phosphohistidine domain"/>
    <property type="match status" value="1"/>
</dbReference>
<gene>
    <name evidence="3" type="ORF">METZ01_LOCUS181755</name>
</gene>
<reference evidence="3" key="1">
    <citation type="submission" date="2018-05" db="EMBL/GenBank/DDBJ databases">
        <authorList>
            <person name="Lanie J.A."/>
            <person name="Ng W.-L."/>
            <person name="Kazmierczak K.M."/>
            <person name="Andrzejewski T.M."/>
            <person name="Davidsen T.M."/>
            <person name="Wayne K.J."/>
            <person name="Tettelin H."/>
            <person name="Glass J.I."/>
            <person name="Rusch D."/>
            <person name="Podicherti R."/>
            <person name="Tsui H.-C.T."/>
            <person name="Winkler M.E."/>
        </authorList>
    </citation>
    <scope>NUCLEOTIDE SEQUENCE</scope>
</reference>
<dbReference type="SUPFAM" id="SSF52016">
    <property type="entry name" value="LeuD/IlvD-like"/>
    <property type="match status" value="1"/>
</dbReference>
<organism evidence="3">
    <name type="scientific">marine metagenome</name>
    <dbReference type="NCBI Taxonomy" id="408172"/>
    <lineage>
        <taxon>unclassified sequences</taxon>
        <taxon>metagenomes</taxon>
        <taxon>ecological metagenomes</taxon>
    </lineage>
</organism>
<feature type="domain" description="Phosphomevalonate dehydratase small subunit-like" evidence="2">
    <location>
        <begin position="30"/>
        <end position="114"/>
    </location>
</feature>
<evidence type="ECO:0000256" key="1">
    <source>
        <dbReference type="ARBA" id="ARBA00023239"/>
    </source>
</evidence>
<evidence type="ECO:0000259" key="2">
    <source>
        <dbReference type="Pfam" id="PF01989"/>
    </source>
</evidence>
<evidence type="ECO:0000313" key="3">
    <source>
        <dbReference type="EMBL" id="SVB28901.1"/>
    </source>
</evidence>
<proteinExistence type="predicted"/>
<dbReference type="PANTHER" id="PTHR36577:SF3">
    <property type="entry name" value="DUF521 DOMAIN PROTEIN (AFU_ORTHOLOGUE AFUA_6G00490)"/>
    <property type="match status" value="1"/>
</dbReference>
<protein>
    <recommendedName>
        <fullName evidence="2">Phosphomevalonate dehydratase small subunit-like domain-containing protein</fullName>
    </recommendedName>
</protein>
<name>A0A382CTL7_9ZZZZ</name>
<dbReference type="EMBL" id="UINC01035846">
    <property type="protein sequence ID" value="SVB28901.1"/>
    <property type="molecule type" value="Genomic_DNA"/>
</dbReference>
<dbReference type="AlphaFoldDB" id="A0A382CTL7"/>
<keyword evidence="1" id="KW-0456">Lyase</keyword>